<name>A0A009T536_ACIBA</name>
<organism evidence="3 4">
    <name type="scientific">Acinetobacter baumannii 99063</name>
    <dbReference type="NCBI Taxonomy" id="1310630"/>
    <lineage>
        <taxon>Bacteria</taxon>
        <taxon>Pseudomonadati</taxon>
        <taxon>Pseudomonadota</taxon>
        <taxon>Gammaproteobacteria</taxon>
        <taxon>Moraxellales</taxon>
        <taxon>Moraxellaceae</taxon>
        <taxon>Acinetobacter</taxon>
        <taxon>Acinetobacter calcoaceticus/baumannii complex</taxon>
    </lineage>
</organism>
<reference evidence="3 4" key="1">
    <citation type="submission" date="2014-02" db="EMBL/GenBank/DDBJ databases">
        <title>Comparative genomics and transcriptomics to identify genetic mechanisms underlying the emergence of carbapenem resistant Acinetobacter baumannii (CRAb).</title>
        <authorList>
            <person name="Harris A.D."/>
            <person name="Johnson K.J."/>
            <person name="George J."/>
            <person name="Shefchek K."/>
            <person name="Daugherty S.C."/>
            <person name="Parankush S."/>
            <person name="Sadzewicz L."/>
            <person name="Tallon L."/>
            <person name="Sengamalay N."/>
            <person name="Hazen T.H."/>
            <person name="Rasko D.A."/>
        </authorList>
    </citation>
    <scope>NUCLEOTIDE SEQUENCE [LARGE SCALE GENOMIC DNA]</scope>
    <source>
        <strain evidence="3 4">99063</strain>
    </source>
</reference>
<evidence type="ECO:0000313" key="2">
    <source>
        <dbReference type="EMBL" id="EXC46329.1"/>
    </source>
</evidence>
<evidence type="ECO:0000313" key="1">
    <source>
        <dbReference type="EMBL" id="EXC46176.1"/>
    </source>
</evidence>
<dbReference type="EMBL" id="JEXJ01000084">
    <property type="protein sequence ID" value="EXC46483.1"/>
    <property type="molecule type" value="Genomic_DNA"/>
</dbReference>
<proteinExistence type="predicted"/>
<gene>
    <name evidence="3" type="ORF">J529_3404</name>
    <name evidence="2" type="ORF">J529_3449</name>
    <name evidence="1" type="ORF">J529_3520</name>
</gene>
<sequence>MTLDIFPGKRNILQSLARISLAGTAKRRDWRGLNESAPTGDFHAR</sequence>
<evidence type="ECO:0000313" key="4">
    <source>
        <dbReference type="Proteomes" id="UP000020735"/>
    </source>
</evidence>
<accession>A0A009T536</accession>
<dbReference type="EMBL" id="JEXJ01000087">
    <property type="protein sequence ID" value="EXC46329.1"/>
    <property type="molecule type" value="Genomic_DNA"/>
</dbReference>
<dbReference type="AlphaFoldDB" id="A0A009T536"/>
<evidence type="ECO:0000313" key="3">
    <source>
        <dbReference type="EMBL" id="EXC46483.1"/>
    </source>
</evidence>
<dbReference type="Proteomes" id="UP000020735">
    <property type="component" value="Unassembled WGS sequence"/>
</dbReference>
<dbReference type="EMBL" id="JEXJ01000091">
    <property type="protein sequence ID" value="EXC46176.1"/>
    <property type="molecule type" value="Genomic_DNA"/>
</dbReference>
<comment type="caution">
    <text evidence="3">The sequence shown here is derived from an EMBL/GenBank/DDBJ whole genome shotgun (WGS) entry which is preliminary data.</text>
</comment>
<protein>
    <submittedName>
        <fullName evidence="3">Uncharacterized protein</fullName>
    </submittedName>
</protein>